<evidence type="ECO:0000259" key="3">
    <source>
        <dbReference type="Pfam" id="PF00591"/>
    </source>
</evidence>
<evidence type="ECO:0000313" key="5">
    <source>
        <dbReference type="Proteomes" id="UP000262825"/>
    </source>
</evidence>
<evidence type="ECO:0000256" key="1">
    <source>
        <dbReference type="ARBA" id="ARBA00022676"/>
    </source>
</evidence>
<dbReference type="Proteomes" id="UP000262825">
    <property type="component" value="Unassembled WGS sequence"/>
</dbReference>
<proteinExistence type="predicted"/>
<dbReference type="InterPro" id="IPR035902">
    <property type="entry name" value="Nuc_phospho_transferase"/>
</dbReference>
<dbReference type="EMBL" id="UFAJ01000386">
    <property type="protein sequence ID" value="SSD60554.1"/>
    <property type="molecule type" value="Genomic_DNA"/>
</dbReference>
<dbReference type="AlphaFoldDB" id="A0A376B7S1"/>
<dbReference type="VEuPathDB" id="FungiDB:SCODWIG_02315"/>
<evidence type="ECO:0000256" key="2">
    <source>
        <dbReference type="ARBA" id="ARBA00022679"/>
    </source>
</evidence>
<keyword evidence="2 4" id="KW-0808">Transferase</keyword>
<evidence type="ECO:0000313" key="4">
    <source>
        <dbReference type="EMBL" id="SSD60554.1"/>
    </source>
</evidence>
<dbReference type="InterPro" id="IPR000312">
    <property type="entry name" value="Glycosyl_Trfase_fam3"/>
</dbReference>
<protein>
    <submittedName>
        <fullName evidence="4">Related to Anthranilate phosphoribosyltransferase</fullName>
    </submittedName>
</protein>
<keyword evidence="5" id="KW-1185">Reference proteome</keyword>
<sequence length="379" mass="41532">MSHSIKNVGDYTKKILCDTFKPQDLFDSLTLIIQTLETIDKNQGSKLSLYVNISSFLTALRTKGLDHKADYIAAAAKAILQFSDVIKYPVDTTHDKNEQALVVADIVGTGGDGQNTFNVSTSSAIVVSGIKGIKIVKHGGKASTSNSGAGDLINVLGVDSTKVNAGSVEKLYASNDFMFLLASQFHKGMFHVAEIRKMMKIPTIFNVLGPLLHPMSIVNKRILGVYSKDLGLEYLKAARLVYPNNDIFVVWGHVGLDEISPIGKTTVWCSQANNDLNTEIKVLEISPLDFGLMEHPLADCQSLGPAKNADILANHILQGEYRRGENAIYDYILLNSAMLYCLCFNSKDYKKAVDIVEESIHNGSALKSLQKFVKDVEQL</sequence>
<dbReference type="SUPFAM" id="SSF52418">
    <property type="entry name" value="Nucleoside phosphorylase/phosphoribosyltransferase catalytic domain"/>
    <property type="match status" value="1"/>
</dbReference>
<gene>
    <name evidence="4" type="ORF">SCODWIG_02315</name>
</gene>
<dbReference type="InterPro" id="IPR005940">
    <property type="entry name" value="Anthranilate_Pribosyl_Tfrase"/>
</dbReference>
<name>A0A376B7S1_9ASCO</name>
<accession>A0A376B7S1</accession>
<dbReference type="GO" id="GO:0004048">
    <property type="term" value="F:anthranilate phosphoribosyltransferase activity"/>
    <property type="evidence" value="ECO:0007669"/>
    <property type="project" value="InterPro"/>
</dbReference>
<dbReference type="GO" id="GO:0005829">
    <property type="term" value="C:cytosol"/>
    <property type="evidence" value="ECO:0007669"/>
    <property type="project" value="TreeGrafter"/>
</dbReference>
<dbReference type="GO" id="GO:0000162">
    <property type="term" value="P:L-tryptophan biosynthetic process"/>
    <property type="evidence" value="ECO:0007669"/>
    <property type="project" value="InterPro"/>
</dbReference>
<dbReference type="PANTHER" id="PTHR43285">
    <property type="entry name" value="ANTHRANILATE PHOSPHORIBOSYLTRANSFERASE"/>
    <property type="match status" value="1"/>
</dbReference>
<dbReference type="NCBIfam" id="TIGR01245">
    <property type="entry name" value="trpD"/>
    <property type="match status" value="1"/>
</dbReference>
<keyword evidence="1 4" id="KW-0328">Glycosyltransferase</keyword>
<dbReference type="Pfam" id="PF00591">
    <property type="entry name" value="Glycos_transf_3"/>
    <property type="match status" value="1"/>
</dbReference>
<dbReference type="Gene3D" id="3.40.1030.10">
    <property type="entry name" value="Nucleoside phosphorylase/phosphoribosyltransferase catalytic domain"/>
    <property type="match status" value="1"/>
</dbReference>
<reference evidence="5" key="1">
    <citation type="submission" date="2018-06" db="EMBL/GenBank/DDBJ databases">
        <authorList>
            <person name="Guldener U."/>
        </authorList>
    </citation>
    <scope>NUCLEOTIDE SEQUENCE [LARGE SCALE GENOMIC DNA]</scope>
    <source>
        <strain evidence="5">UTAD17</strain>
    </source>
</reference>
<organism evidence="4 5">
    <name type="scientific">Saccharomycodes ludwigii</name>
    <dbReference type="NCBI Taxonomy" id="36035"/>
    <lineage>
        <taxon>Eukaryota</taxon>
        <taxon>Fungi</taxon>
        <taxon>Dikarya</taxon>
        <taxon>Ascomycota</taxon>
        <taxon>Saccharomycotina</taxon>
        <taxon>Saccharomycetes</taxon>
        <taxon>Saccharomycodales</taxon>
        <taxon>Saccharomycodaceae</taxon>
        <taxon>Saccharomycodes</taxon>
    </lineage>
</organism>
<feature type="domain" description="Glycosyl transferase family 3" evidence="3">
    <location>
        <begin position="103"/>
        <end position="366"/>
    </location>
</feature>
<dbReference type="PANTHER" id="PTHR43285:SF2">
    <property type="entry name" value="ANTHRANILATE PHOSPHORIBOSYLTRANSFERASE"/>
    <property type="match status" value="1"/>
</dbReference>